<sequence length="229" mass="26832">MDKEWMKENKLSKEYEEGVEYFMEFAIKNGDDPNMIPCPCVMCRNFKKLSGVDVRVHLYKFGIDSSYKNWIWHGERVTRPNSSKRARREHVLDVSLVHMTFLEYIISVFWIRRPSSYSIGGLKRTSSIQSLNDSTWLFVRCSTFEDVSKQLIDQCFASISAKFFRHVSFNVETTIAMVTISYTLTCMVFSKSLDNKVTQIRQDRGMYPPWAANCSTTIYSMFEEDNKIF</sequence>
<dbReference type="Pfam" id="PF13963">
    <property type="entry name" value="Transpos_assoc"/>
    <property type="match status" value="1"/>
</dbReference>
<feature type="domain" description="Transposase-associated" evidence="1">
    <location>
        <begin position="3"/>
        <end position="75"/>
    </location>
</feature>
<reference evidence="2 3" key="1">
    <citation type="journal article" date="2020" name="bioRxiv">
        <title>Sequence and annotation of 42 cannabis genomes reveals extensive copy number variation in cannabinoid synthesis and pathogen resistance genes.</title>
        <authorList>
            <person name="Mckernan K.J."/>
            <person name="Helbert Y."/>
            <person name="Kane L.T."/>
            <person name="Ebling H."/>
            <person name="Zhang L."/>
            <person name="Liu B."/>
            <person name="Eaton Z."/>
            <person name="Mclaughlin S."/>
            <person name="Kingan S."/>
            <person name="Baybayan P."/>
            <person name="Concepcion G."/>
            <person name="Jordan M."/>
            <person name="Riva A."/>
            <person name="Barbazuk W."/>
            <person name="Harkins T."/>
        </authorList>
    </citation>
    <scope>NUCLEOTIDE SEQUENCE [LARGE SCALE GENOMIC DNA]</scope>
    <source>
        <strain evidence="3">cv. Jamaican Lion 4</strain>
        <tissue evidence="2">Leaf</tissue>
    </source>
</reference>
<proteinExistence type="predicted"/>
<dbReference type="Proteomes" id="UP000583929">
    <property type="component" value="Unassembled WGS sequence"/>
</dbReference>
<accession>A0A7J6HTP7</accession>
<evidence type="ECO:0000259" key="1">
    <source>
        <dbReference type="Pfam" id="PF13963"/>
    </source>
</evidence>
<evidence type="ECO:0000313" key="2">
    <source>
        <dbReference type="EMBL" id="KAF4398683.1"/>
    </source>
</evidence>
<dbReference type="AlphaFoldDB" id="A0A7J6HTP7"/>
<comment type="caution">
    <text evidence="2">The sequence shown here is derived from an EMBL/GenBank/DDBJ whole genome shotgun (WGS) entry which is preliminary data.</text>
</comment>
<protein>
    <recommendedName>
        <fullName evidence="1">Transposase-associated domain-containing protein</fullName>
    </recommendedName>
</protein>
<keyword evidence="3" id="KW-1185">Reference proteome</keyword>
<dbReference type="EMBL" id="JAATIQ010000024">
    <property type="protein sequence ID" value="KAF4398683.1"/>
    <property type="molecule type" value="Genomic_DNA"/>
</dbReference>
<dbReference type="InterPro" id="IPR029480">
    <property type="entry name" value="Transpos_assoc"/>
</dbReference>
<evidence type="ECO:0000313" key="3">
    <source>
        <dbReference type="Proteomes" id="UP000583929"/>
    </source>
</evidence>
<name>A0A7J6HTP7_CANSA</name>
<gene>
    <name evidence="2" type="ORF">G4B88_017109</name>
</gene>
<organism evidence="2 3">
    <name type="scientific">Cannabis sativa</name>
    <name type="common">Hemp</name>
    <name type="synonym">Marijuana</name>
    <dbReference type="NCBI Taxonomy" id="3483"/>
    <lineage>
        <taxon>Eukaryota</taxon>
        <taxon>Viridiplantae</taxon>
        <taxon>Streptophyta</taxon>
        <taxon>Embryophyta</taxon>
        <taxon>Tracheophyta</taxon>
        <taxon>Spermatophyta</taxon>
        <taxon>Magnoliopsida</taxon>
        <taxon>eudicotyledons</taxon>
        <taxon>Gunneridae</taxon>
        <taxon>Pentapetalae</taxon>
        <taxon>rosids</taxon>
        <taxon>fabids</taxon>
        <taxon>Rosales</taxon>
        <taxon>Cannabaceae</taxon>
        <taxon>Cannabis</taxon>
    </lineage>
</organism>